<evidence type="ECO:0000313" key="3">
    <source>
        <dbReference type="Proteomes" id="UP000317421"/>
    </source>
</evidence>
<dbReference type="EMBL" id="SJPR01000002">
    <property type="protein sequence ID" value="TWT97758.1"/>
    <property type="molecule type" value="Genomic_DNA"/>
</dbReference>
<protein>
    <recommendedName>
        <fullName evidence="4">PEP-CTERM protein-sorting domain-containing protein</fullName>
    </recommendedName>
</protein>
<comment type="caution">
    <text evidence="2">The sequence shown here is derived from an EMBL/GenBank/DDBJ whole genome shotgun (WGS) entry which is preliminary data.</text>
</comment>
<feature type="chain" id="PRO_5022720459" description="PEP-CTERM protein-sorting domain-containing protein" evidence="1">
    <location>
        <begin position="26"/>
        <end position="634"/>
    </location>
</feature>
<dbReference type="AlphaFoldDB" id="A0A5C6AEL2"/>
<sequence precursor="true">MNRYLYPAAATALVAVLAATPPANAQNRWSATAVNNNWNDDDNWDTEFFPDPTFDTSAIVGSTVSGAALSANVTVNGSFTSPTVLIANGAGTSATITIGAGNGLTTVSDPGFTEGDFLIGQGGGLGVVNVAGTLNVARSLETQTGGAFDSTLSLSGSANVAAGYAFFDRQLRVVGPNVSFTTNSDNPATNSSVILGAGGVHTWEFGVAGPSKLNVNGNLDLGGTLAIVTPGYTPTVGAKWTIADSIAIDSQDGTPSGFSFVDVSGVPNLSPGTSFKVRTGATGSIGVLTEVEVIQEPVLTVNRQTGEVTLKNFSSAASTVAFDAYTVRSNLGALAPAALNGLDAKATSGNTWVAANPNVNGIGELNPTTSLSLSASQSIALGNIFAPSAPAAFGEENEDVSFDYGTPDGQLVNVPVVYEGMPNNTLVLNVNPSTGASQLLNPSGFDVGIDSYVISSASGSLSTANWSSFDDQNLEGANQWFEANSGSTQLAELLVEGATAMTANQSVVYGIGSPWLVGGERDLVFQFALAGEETLRTGKVVYGSLVSAVALPGDYNGDNIVDAADYTVWRDANGTSATLPNDPTPGTVGASDYTVWASNYGAALAPANASAVPEPTAVALVAALILGSAARRRG</sequence>
<keyword evidence="3" id="KW-1185">Reference proteome</keyword>
<name>A0A5C6AEL2_9BACT</name>
<evidence type="ECO:0008006" key="4">
    <source>
        <dbReference type="Google" id="ProtNLM"/>
    </source>
</evidence>
<gene>
    <name evidence="2" type="ORF">Pla108_19100</name>
</gene>
<feature type="signal peptide" evidence="1">
    <location>
        <begin position="1"/>
        <end position="25"/>
    </location>
</feature>
<evidence type="ECO:0000256" key="1">
    <source>
        <dbReference type="SAM" id="SignalP"/>
    </source>
</evidence>
<dbReference type="OrthoDB" id="254855at2"/>
<dbReference type="Proteomes" id="UP000317421">
    <property type="component" value="Unassembled WGS sequence"/>
</dbReference>
<keyword evidence="1" id="KW-0732">Signal</keyword>
<evidence type="ECO:0000313" key="2">
    <source>
        <dbReference type="EMBL" id="TWT97758.1"/>
    </source>
</evidence>
<organism evidence="2 3">
    <name type="scientific">Botrimarina colliarenosi</name>
    <dbReference type="NCBI Taxonomy" id="2528001"/>
    <lineage>
        <taxon>Bacteria</taxon>
        <taxon>Pseudomonadati</taxon>
        <taxon>Planctomycetota</taxon>
        <taxon>Planctomycetia</taxon>
        <taxon>Pirellulales</taxon>
        <taxon>Lacipirellulaceae</taxon>
        <taxon>Botrimarina</taxon>
    </lineage>
</organism>
<dbReference type="RefSeq" id="WP_146444665.1">
    <property type="nucleotide sequence ID" value="NZ_SJPR01000002.1"/>
</dbReference>
<accession>A0A5C6AEL2</accession>
<reference evidence="2 3" key="1">
    <citation type="submission" date="2019-02" db="EMBL/GenBank/DDBJ databases">
        <title>Deep-cultivation of Planctomycetes and their phenomic and genomic characterization uncovers novel biology.</title>
        <authorList>
            <person name="Wiegand S."/>
            <person name="Jogler M."/>
            <person name="Boedeker C."/>
            <person name="Pinto D."/>
            <person name="Vollmers J."/>
            <person name="Rivas-Marin E."/>
            <person name="Kohn T."/>
            <person name="Peeters S.H."/>
            <person name="Heuer A."/>
            <person name="Rast P."/>
            <person name="Oberbeckmann S."/>
            <person name="Bunk B."/>
            <person name="Jeske O."/>
            <person name="Meyerdierks A."/>
            <person name="Storesund J.E."/>
            <person name="Kallscheuer N."/>
            <person name="Luecker S."/>
            <person name="Lage O.M."/>
            <person name="Pohl T."/>
            <person name="Merkel B.J."/>
            <person name="Hornburger P."/>
            <person name="Mueller R.-W."/>
            <person name="Bruemmer F."/>
            <person name="Labrenz M."/>
            <person name="Spormann A.M."/>
            <person name="Op Den Camp H."/>
            <person name="Overmann J."/>
            <person name="Amann R."/>
            <person name="Jetten M.S.M."/>
            <person name="Mascher T."/>
            <person name="Medema M.H."/>
            <person name="Devos D.P."/>
            <person name="Kaster A.-K."/>
            <person name="Ovreas L."/>
            <person name="Rohde M."/>
            <person name="Galperin M.Y."/>
            <person name="Jogler C."/>
        </authorList>
    </citation>
    <scope>NUCLEOTIDE SEQUENCE [LARGE SCALE GENOMIC DNA]</scope>
    <source>
        <strain evidence="2 3">Pla108</strain>
    </source>
</reference>
<proteinExistence type="predicted"/>